<keyword evidence="2" id="KW-0813">Transport</keyword>
<feature type="transmembrane region" description="Helical" evidence="7">
    <location>
        <begin position="374"/>
        <end position="392"/>
    </location>
</feature>
<feature type="transmembrane region" description="Helical" evidence="7">
    <location>
        <begin position="276"/>
        <end position="299"/>
    </location>
</feature>
<dbReference type="Pfam" id="PF07690">
    <property type="entry name" value="MFS_1"/>
    <property type="match status" value="1"/>
</dbReference>
<dbReference type="EMBL" id="JAUSRG010000032">
    <property type="protein sequence ID" value="MDP9907888.1"/>
    <property type="molecule type" value="Genomic_DNA"/>
</dbReference>
<name>A0AAW8DNH7_9MICC</name>
<dbReference type="PROSITE" id="PS50850">
    <property type="entry name" value="MFS"/>
    <property type="match status" value="1"/>
</dbReference>
<comment type="subcellular location">
    <subcellularLocation>
        <location evidence="1">Cell membrane</location>
        <topology evidence="1">Multi-pass membrane protein</topology>
    </subcellularLocation>
</comment>
<accession>A0AAW8DNH7</accession>
<feature type="domain" description="Major facilitator superfamily (MFS) profile" evidence="8">
    <location>
        <begin position="20"/>
        <end position="428"/>
    </location>
</feature>
<dbReference type="AlphaFoldDB" id="A0AAW8DNH7"/>
<dbReference type="CDD" id="cd17369">
    <property type="entry name" value="MFS_ShiA_like"/>
    <property type="match status" value="1"/>
</dbReference>
<dbReference type="GO" id="GO:0022857">
    <property type="term" value="F:transmembrane transporter activity"/>
    <property type="evidence" value="ECO:0007669"/>
    <property type="project" value="InterPro"/>
</dbReference>
<comment type="caution">
    <text evidence="9">The sequence shown here is derived from an EMBL/GenBank/DDBJ whole genome shotgun (WGS) entry which is preliminary data.</text>
</comment>
<proteinExistence type="predicted"/>
<gene>
    <name evidence="9" type="ORF">J2S90_004883</name>
    <name evidence="10" type="ORF">J2S93_004882</name>
</gene>
<feature type="transmembrane region" description="Helical" evidence="7">
    <location>
        <begin position="58"/>
        <end position="80"/>
    </location>
</feature>
<sequence length="435" mass="46116">MSTIIADVEVQQKSRRVRRAALSGFFGSALEYYDFIIYGTAAALVFGKVFFSSMEGGAGALASIATFGVAYVARPFGAIFWGHIGDRLGRRLALMLSVGLMGFATFFVGVLPSYETIGMAAPILLVFLRILQGISAGGEVPGSSSLTVEHAPDGKRAFYTAFSMSGMQLGMSLGPLVFLPLAALPQEQLLSWGWRIPFLLSGVLTVVAYLMRRNLEEPEVFKEVREEGKTDSLPIVTLLRYHWKAVLRVLVCSCINVVGSIFNVFTLAYVTQNHGVSSVIMLIAVSVGNIGAAIMAPVVGIWADRFGRRPVYIIGALGASSTLFVLFNAIDSGNVVLLLVAAVLGISLFYSMAIGVGAAYYAEQFPSKVRYTGMAVGLMLGLVAAGFAPTVAQALGAGPSSWQPAVWLCVAVGILGAIAAFAGPETSHKTTRELG</sequence>
<feature type="transmembrane region" description="Helical" evidence="7">
    <location>
        <begin position="311"/>
        <end position="330"/>
    </location>
</feature>
<evidence type="ECO:0000256" key="4">
    <source>
        <dbReference type="ARBA" id="ARBA00022692"/>
    </source>
</evidence>
<feature type="transmembrane region" description="Helical" evidence="7">
    <location>
        <begin position="117"/>
        <end position="136"/>
    </location>
</feature>
<dbReference type="GO" id="GO:0005886">
    <property type="term" value="C:plasma membrane"/>
    <property type="evidence" value="ECO:0007669"/>
    <property type="project" value="UniProtKB-SubCell"/>
</dbReference>
<evidence type="ECO:0000313" key="10">
    <source>
        <dbReference type="EMBL" id="MDQ0183420.1"/>
    </source>
</evidence>
<evidence type="ECO:0000313" key="12">
    <source>
        <dbReference type="Proteomes" id="UP001242995"/>
    </source>
</evidence>
<keyword evidence="6 7" id="KW-0472">Membrane</keyword>
<evidence type="ECO:0000256" key="1">
    <source>
        <dbReference type="ARBA" id="ARBA00004651"/>
    </source>
</evidence>
<feature type="transmembrane region" description="Helical" evidence="7">
    <location>
        <begin position="92"/>
        <end position="111"/>
    </location>
</feature>
<evidence type="ECO:0000313" key="11">
    <source>
        <dbReference type="Proteomes" id="UP001230951"/>
    </source>
</evidence>
<dbReference type="PROSITE" id="PS00217">
    <property type="entry name" value="SUGAR_TRANSPORT_2"/>
    <property type="match status" value="1"/>
</dbReference>
<keyword evidence="4 7" id="KW-0812">Transmembrane</keyword>
<dbReference type="InterPro" id="IPR011701">
    <property type="entry name" value="MFS"/>
</dbReference>
<evidence type="ECO:0000259" key="8">
    <source>
        <dbReference type="PROSITE" id="PS50850"/>
    </source>
</evidence>
<dbReference type="PANTHER" id="PTHR43045:SF1">
    <property type="entry name" value="SHIKIMATE TRANSPORTER"/>
    <property type="match status" value="1"/>
</dbReference>
<feature type="transmembrane region" description="Helical" evidence="7">
    <location>
        <begin position="245"/>
        <end position="270"/>
    </location>
</feature>
<dbReference type="InterPro" id="IPR005829">
    <property type="entry name" value="Sugar_transporter_CS"/>
</dbReference>
<dbReference type="Proteomes" id="UP001230951">
    <property type="component" value="Unassembled WGS sequence"/>
</dbReference>
<evidence type="ECO:0000256" key="7">
    <source>
        <dbReference type="SAM" id="Phobius"/>
    </source>
</evidence>
<dbReference type="SUPFAM" id="SSF103473">
    <property type="entry name" value="MFS general substrate transporter"/>
    <property type="match status" value="1"/>
</dbReference>
<dbReference type="InterPro" id="IPR020846">
    <property type="entry name" value="MFS_dom"/>
</dbReference>
<evidence type="ECO:0000313" key="9">
    <source>
        <dbReference type="EMBL" id="MDP9907888.1"/>
    </source>
</evidence>
<evidence type="ECO:0000256" key="5">
    <source>
        <dbReference type="ARBA" id="ARBA00022989"/>
    </source>
</evidence>
<dbReference type="PROSITE" id="PS00216">
    <property type="entry name" value="SUGAR_TRANSPORT_1"/>
    <property type="match status" value="1"/>
</dbReference>
<dbReference type="Gene3D" id="1.20.1250.20">
    <property type="entry name" value="MFS general substrate transporter like domains"/>
    <property type="match status" value="2"/>
</dbReference>
<keyword evidence="3" id="KW-1003">Cell membrane</keyword>
<reference evidence="9 11" key="1">
    <citation type="submission" date="2023-07" db="EMBL/GenBank/DDBJ databases">
        <title>Sorghum-associated microbial communities from plants grown in Nebraska, USA.</title>
        <authorList>
            <person name="Schachtman D."/>
        </authorList>
    </citation>
    <scope>NUCLEOTIDE SEQUENCE</scope>
    <source>
        <strain evidence="9">DS1006</strain>
        <strain evidence="10 11">DS1016</strain>
    </source>
</reference>
<dbReference type="InterPro" id="IPR036259">
    <property type="entry name" value="MFS_trans_sf"/>
</dbReference>
<feature type="transmembrane region" description="Helical" evidence="7">
    <location>
        <begin position="21"/>
        <end position="46"/>
    </location>
</feature>
<feature type="transmembrane region" description="Helical" evidence="7">
    <location>
        <begin position="192"/>
        <end position="211"/>
    </location>
</feature>
<evidence type="ECO:0000256" key="6">
    <source>
        <dbReference type="ARBA" id="ARBA00023136"/>
    </source>
</evidence>
<evidence type="ECO:0000256" key="3">
    <source>
        <dbReference type="ARBA" id="ARBA00022475"/>
    </source>
</evidence>
<keyword evidence="11" id="KW-1185">Reference proteome</keyword>
<dbReference type="Proteomes" id="UP001242995">
    <property type="component" value="Unassembled WGS sequence"/>
</dbReference>
<dbReference type="EMBL" id="JAUSTF010000027">
    <property type="protein sequence ID" value="MDQ0183420.1"/>
    <property type="molecule type" value="Genomic_DNA"/>
</dbReference>
<evidence type="ECO:0000256" key="2">
    <source>
        <dbReference type="ARBA" id="ARBA00022448"/>
    </source>
</evidence>
<feature type="transmembrane region" description="Helical" evidence="7">
    <location>
        <begin position="404"/>
        <end position="422"/>
    </location>
</feature>
<feature type="transmembrane region" description="Helical" evidence="7">
    <location>
        <begin position="157"/>
        <end position="180"/>
    </location>
</feature>
<dbReference type="RefSeq" id="WP_306964689.1">
    <property type="nucleotide sequence ID" value="NZ_JAUSRG010000032.1"/>
</dbReference>
<dbReference type="PANTHER" id="PTHR43045">
    <property type="entry name" value="SHIKIMATE TRANSPORTER"/>
    <property type="match status" value="1"/>
</dbReference>
<keyword evidence="5 7" id="KW-1133">Transmembrane helix</keyword>
<organism evidence="9 12">
    <name type="scientific">Arthrobacter bambusae</name>
    <dbReference type="NCBI Taxonomy" id="1338426"/>
    <lineage>
        <taxon>Bacteria</taxon>
        <taxon>Bacillati</taxon>
        <taxon>Actinomycetota</taxon>
        <taxon>Actinomycetes</taxon>
        <taxon>Micrococcales</taxon>
        <taxon>Micrococcaceae</taxon>
        <taxon>Arthrobacter</taxon>
    </lineage>
</organism>
<feature type="transmembrane region" description="Helical" evidence="7">
    <location>
        <begin position="336"/>
        <end position="362"/>
    </location>
</feature>
<protein>
    <submittedName>
        <fullName evidence="9">MFS family permease</fullName>
    </submittedName>
</protein>